<dbReference type="Gene3D" id="1.10.10.10">
    <property type="entry name" value="Winged helix-like DNA-binding domain superfamily/Winged helix DNA-binding domain"/>
    <property type="match status" value="1"/>
</dbReference>
<evidence type="ECO:0000256" key="1">
    <source>
        <dbReference type="SAM" id="MobiDB-lite"/>
    </source>
</evidence>
<evidence type="ECO:0000313" key="4">
    <source>
        <dbReference type="Proteomes" id="UP000053766"/>
    </source>
</evidence>
<dbReference type="GO" id="GO:0035556">
    <property type="term" value="P:intracellular signal transduction"/>
    <property type="evidence" value="ECO:0007669"/>
    <property type="project" value="InterPro"/>
</dbReference>
<accession>A0A0D8XXX3</accession>
<dbReference type="Pfam" id="PF00610">
    <property type="entry name" value="DEP"/>
    <property type="match status" value="1"/>
</dbReference>
<dbReference type="PROSITE" id="PS50186">
    <property type="entry name" value="DEP"/>
    <property type="match status" value="1"/>
</dbReference>
<dbReference type="AlphaFoldDB" id="A0A0D8XXX3"/>
<dbReference type="InterPro" id="IPR008936">
    <property type="entry name" value="Rho_GTPase_activation_prot"/>
</dbReference>
<dbReference type="Gene3D" id="1.10.555.10">
    <property type="entry name" value="Rho GTPase activation protein"/>
    <property type="match status" value="1"/>
</dbReference>
<proteinExistence type="predicted"/>
<dbReference type="SMART" id="SM00049">
    <property type="entry name" value="DEP"/>
    <property type="match status" value="1"/>
</dbReference>
<dbReference type="PANTHER" id="PTHR16206:SF4">
    <property type="entry name" value="PROTEIN LET-99"/>
    <property type="match status" value="1"/>
</dbReference>
<evidence type="ECO:0000259" key="2">
    <source>
        <dbReference type="PROSITE" id="PS50186"/>
    </source>
</evidence>
<name>A0A0D8XXX3_DICVI</name>
<keyword evidence="4" id="KW-1185">Reference proteome</keyword>
<evidence type="ECO:0000313" key="3">
    <source>
        <dbReference type="EMBL" id="KJH49340.1"/>
    </source>
</evidence>
<feature type="compositionally biased region" description="Polar residues" evidence="1">
    <location>
        <begin position="1"/>
        <end position="15"/>
    </location>
</feature>
<dbReference type="OrthoDB" id="524326at2759"/>
<dbReference type="SUPFAM" id="SSF46785">
    <property type="entry name" value="Winged helix' DNA-binding domain"/>
    <property type="match status" value="1"/>
</dbReference>
<dbReference type="STRING" id="29172.A0A0D8XXX3"/>
<dbReference type="InterPro" id="IPR036390">
    <property type="entry name" value="WH_DNA-bd_sf"/>
</dbReference>
<sequence length="836" mass="95727">MSKDTTPISRNTATRSSDKTPSRCNNHGSKYKATTLWNNIIRHFRDELPVKRHRRQLTYFEDSFTGKEAVDFLMVLLPRLIFEGRQVDRSNCTTLLQKFLDQGFIKGVRSNLNEKDVFKDNATLYTFVDDCTLFGISRTPRLVRTGSCKEDCQGLRSNRKNSPDQFQFLRIETPPCNKGFNRRMSSSHGNLLSLLPKSHTEFDSSDSLAETIDSKVVEVNFNLQQSPLRKRSTPEAATILPQTEMKKTSMTVSTQRLMHDTFSITKNGDDVGRESPYEWLNFVKKKKSHTDQKKFPINRSSNMCKEEKQVTQVIKPLKSANNAIITHRYVTEVDSWTIWKNCLLSRLRRTLSVSALPFISWEVSGQDVKWNCQRVGASGIVKLRDGREDFSSYLMRLMRYLEQFPFPSGSANIVTYKDNQEVNVFKTVCSHLSRESPLLTSAEAFALAHIVSLYPSKVSRDNLPNRTYGCAILIETEFTEDAPRSRFVPRQFSNNVYGIAKLRFSRSTESLAPVDSFAQVNGLVQEQQNAYLLEGLPEYHEVVSLPGLKESPELMKRLDEMCLKPRSSSQLVGHCSSEFMKLPNFNALLSAERQCTISRSSGISSHSNSSVSETSTAISEDRLPRPPNQLLEALSLVLLALPTSRRRKLHYLIRFMNKIATNHCLQLNEVHSNRYVLLKSLTGTIISLRESTSLSLSQSIHLVSLFIDYEKEIFSVPKNLMSDVDVAIRERQRDKVTPIGQSPGLRAEISNHVQFCEPVKGSDYDDQNQHLVDNLLELLDQICTDENLTLHEKRKRLKKFKKTYPFVYSHRFPSPELNNPRKKERENRFLSKLFGR</sequence>
<dbReference type="PANTHER" id="PTHR16206">
    <property type="entry name" value="DEP DOMAIN-CONTAINING"/>
    <property type="match status" value="1"/>
</dbReference>
<protein>
    <submittedName>
        <fullName evidence="3">Domain found in Dishevelled, Egl-10, and Pleckstrin</fullName>
    </submittedName>
</protein>
<dbReference type="InterPro" id="IPR036388">
    <property type="entry name" value="WH-like_DNA-bd_sf"/>
</dbReference>
<organism evidence="3 4">
    <name type="scientific">Dictyocaulus viviparus</name>
    <name type="common">Bovine lungworm</name>
    <dbReference type="NCBI Taxonomy" id="29172"/>
    <lineage>
        <taxon>Eukaryota</taxon>
        <taxon>Metazoa</taxon>
        <taxon>Ecdysozoa</taxon>
        <taxon>Nematoda</taxon>
        <taxon>Chromadorea</taxon>
        <taxon>Rhabditida</taxon>
        <taxon>Rhabditina</taxon>
        <taxon>Rhabditomorpha</taxon>
        <taxon>Strongyloidea</taxon>
        <taxon>Metastrongylidae</taxon>
        <taxon>Dictyocaulus</taxon>
    </lineage>
</organism>
<feature type="region of interest" description="Disordered" evidence="1">
    <location>
        <begin position="1"/>
        <end position="27"/>
    </location>
</feature>
<reference evidence="3 4" key="1">
    <citation type="submission" date="2013-11" db="EMBL/GenBank/DDBJ databases">
        <title>Draft genome of the bovine lungworm Dictyocaulus viviparus.</title>
        <authorList>
            <person name="Mitreva M."/>
        </authorList>
    </citation>
    <scope>NUCLEOTIDE SEQUENCE [LARGE SCALE GENOMIC DNA]</scope>
    <source>
        <strain evidence="3 4">HannoverDv2000</strain>
    </source>
</reference>
<feature type="compositionally biased region" description="Low complexity" evidence="1">
    <location>
        <begin position="600"/>
        <end position="618"/>
    </location>
</feature>
<feature type="domain" description="DEP" evidence="2">
    <location>
        <begin position="44"/>
        <end position="129"/>
    </location>
</feature>
<feature type="region of interest" description="Disordered" evidence="1">
    <location>
        <begin position="600"/>
        <end position="624"/>
    </location>
</feature>
<reference evidence="4" key="2">
    <citation type="journal article" date="2016" name="Sci. Rep.">
        <title>Dictyocaulus viviparus genome, variome and transcriptome elucidate lungworm biology and support future intervention.</title>
        <authorList>
            <person name="McNulty S.N."/>
            <person name="Strube C."/>
            <person name="Rosa B.A."/>
            <person name="Martin J.C."/>
            <person name="Tyagi R."/>
            <person name="Choi Y.J."/>
            <person name="Wang Q."/>
            <person name="Hallsworth Pepin K."/>
            <person name="Zhang X."/>
            <person name="Ozersky P."/>
            <person name="Wilson R.K."/>
            <person name="Sternberg P.W."/>
            <person name="Gasser R.B."/>
            <person name="Mitreva M."/>
        </authorList>
    </citation>
    <scope>NUCLEOTIDE SEQUENCE [LARGE SCALE GENOMIC DNA]</scope>
    <source>
        <strain evidence="4">HannoverDv2000</strain>
    </source>
</reference>
<dbReference type="InterPro" id="IPR000591">
    <property type="entry name" value="DEP_dom"/>
</dbReference>
<dbReference type="EMBL" id="KN716238">
    <property type="protein sequence ID" value="KJH49340.1"/>
    <property type="molecule type" value="Genomic_DNA"/>
</dbReference>
<dbReference type="Proteomes" id="UP000053766">
    <property type="component" value="Unassembled WGS sequence"/>
</dbReference>
<gene>
    <name evidence="3" type="ORF">DICVIV_04543</name>
</gene>